<dbReference type="OrthoDB" id="10006013at2"/>
<dbReference type="AlphaFoldDB" id="A0A494YSJ2"/>
<dbReference type="RefSeq" id="WP_147405199.1">
    <property type="nucleotide sequence ID" value="NZ_RBZO01000038.1"/>
</dbReference>
<sequence length="84" mass="9737">MIDADAALNVNFGVLHVNFGDLLVNFSEMLVNFGEFTVNFSDTRNKVGKPFSWLPPYQTVRALLRHTAYPYVTMIIKRMRSRHF</sequence>
<keyword evidence="2" id="KW-1185">Reference proteome</keyword>
<evidence type="ECO:0000313" key="1">
    <source>
        <dbReference type="EMBL" id="RKQ12860.1"/>
    </source>
</evidence>
<reference evidence="1 2" key="1">
    <citation type="journal article" date="2015" name="Antonie Van Leeuwenhoek">
        <title>Oceanobacillus bengalensis sp. nov., a bacterium isolated from seawater of the Bay of Bengal.</title>
        <authorList>
            <person name="Yongchang O."/>
            <person name="Xiang W."/>
            <person name="Wang G."/>
        </authorList>
    </citation>
    <scope>NUCLEOTIDE SEQUENCE [LARGE SCALE GENOMIC DNA]</scope>
    <source>
        <strain evidence="1 2">MCCC 1K00260</strain>
    </source>
</reference>
<feature type="non-terminal residue" evidence="1">
    <location>
        <position position="84"/>
    </location>
</feature>
<organism evidence="1 2">
    <name type="scientific">Oceanobacillus bengalensis</name>
    <dbReference type="NCBI Taxonomy" id="1435466"/>
    <lineage>
        <taxon>Bacteria</taxon>
        <taxon>Bacillati</taxon>
        <taxon>Bacillota</taxon>
        <taxon>Bacilli</taxon>
        <taxon>Bacillales</taxon>
        <taxon>Bacillaceae</taxon>
        <taxon>Oceanobacillus</taxon>
    </lineage>
</organism>
<gene>
    <name evidence="1" type="ORF">D8M05_17465</name>
</gene>
<dbReference type="EMBL" id="RBZO01000038">
    <property type="protein sequence ID" value="RKQ12860.1"/>
    <property type="molecule type" value="Genomic_DNA"/>
</dbReference>
<proteinExistence type="predicted"/>
<accession>A0A494YSJ2</accession>
<comment type="caution">
    <text evidence="1">The sequence shown here is derived from an EMBL/GenBank/DDBJ whole genome shotgun (WGS) entry which is preliminary data.</text>
</comment>
<dbReference type="Proteomes" id="UP000281813">
    <property type="component" value="Unassembled WGS sequence"/>
</dbReference>
<evidence type="ECO:0000313" key="2">
    <source>
        <dbReference type="Proteomes" id="UP000281813"/>
    </source>
</evidence>
<protein>
    <submittedName>
        <fullName evidence="1">Uncharacterized protein</fullName>
    </submittedName>
</protein>
<name>A0A494YSJ2_9BACI</name>